<dbReference type="InterPro" id="IPR030048">
    <property type="entry name" value="SurE"/>
</dbReference>
<comment type="caution">
    <text evidence="9">The sequence shown here is derived from an EMBL/GenBank/DDBJ whole genome shotgun (WGS) entry which is preliminary data.</text>
</comment>
<dbReference type="Gene3D" id="3.40.1210.10">
    <property type="entry name" value="Survival protein SurE-like phosphatase/nucleotidase"/>
    <property type="match status" value="1"/>
</dbReference>
<evidence type="ECO:0000259" key="8">
    <source>
        <dbReference type="Pfam" id="PF01975"/>
    </source>
</evidence>
<proteinExistence type="inferred from homology"/>
<evidence type="ECO:0000256" key="2">
    <source>
        <dbReference type="ARBA" id="ARBA00011062"/>
    </source>
</evidence>
<keyword evidence="4" id="KW-0963">Cytoplasm</keyword>
<dbReference type="PANTHER" id="PTHR30457:SF12">
    <property type="entry name" value="5'_3'-NUCLEOTIDASE SURE"/>
    <property type="match status" value="1"/>
</dbReference>
<dbReference type="EMBL" id="BAAAHE010000007">
    <property type="protein sequence ID" value="GAA0609891.1"/>
    <property type="molecule type" value="Genomic_DNA"/>
</dbReference>
<organism evidence="9 10">
    <name type="scientific">Sporichthya brevicatena</name>
    <dbReference type="NCBI Taxonomy" id="171442"/>
    <lineage>
        <taxon>Bacteria</taxon>
        <taxon>Bacillati</taxon>
        <taxon>Actinomycetota</taxon>
        <taxon>Actinomycetes</taxon>
        <taxon>Sporichthyales</taxon>
        <taxon>Sporichthyaceae</taxon>
        <taxon>Sporichthya</taxon>
    </lineage>
</organism>
<dbReference type="InterPro" id="IPR036523">
    <property type="entry name" value="SurE-like_sf"/>
</dbReference>
<evidence type="ECO:0000313" key="10">
    <source>
        <dbReference type="Proteomes" id="UP001500957"/>
    </source>
</evidence>
<dbReference type="SUPFAM" id="SSF64167">
    <property type="entry name" value="SurE-like"/>
    <property type="match status" value="1"/>
</dbReference>
<evidence type="ECO:0000256" key="7">
    <source>
        <dbReference type="ARBA" id="ARBA00022801"/>
    </source>
</evidence>
<dbReference type="InterPro" id="IPR002828">
    <property type="entry name" value="SurE-like_Pase/nucleotidase"/>
</dbReference>
<evidence type="ECO:0000256" key="6">
    <source>
        <dbReference type="ARBA" id="ARBA00022741"/>
    </source>
</evidence>
<dbReference type="RefSeq" id="WP_344602233.1">
    <property type="nucleotide sequence ID" value="NZ_BAAAHE010000007.1"/>
</dbReference>
<evidence type="ECO:0000256" key="4">
    <source>
        <dbReference type="ARBA" id="ARBA00022490"/>
    </source>
</evidence>
<dbReference type="Proteomes" id="UP001500957">
    <property type="component" value="Unassembled WGS sequence"/>
</dbReference>
<comment type="catalytic activity">
    <reaction evidence="1">
        <text>a ribonucleoside 5'-phosphate + H2O = a ribonucleoside + phosphate</text>
        <dbReference type="Rhea" id="RHEA:12484"/>
        <dbReference type="ChEBI" id="CHEBI:15377"/>
        <dbReference type="ChEBI" id="CHEBI:18254"/>
        <dbReference type="ChEBI" id="CHEBI:43474"/>
        <dbReference type="ChEBI" id="CHEBI:58043"/>
        <dbReference type="EC" id="3.1.3.5"/>
    </reaction>
</comment>
<evidence type="ECO:0000256" key="1">
    <source>
        <dbReference type="ARBA" id="ARBA00000815"/>
    </source>
</evidence>
<dbReference type="PANTHER" id="PTHR30457">
    <property type="entry name" value="5'-NUCLEOTIDASE SURE"/>
    <property type="match status" value="1"/>
</dbReference>
<keyword evidence="6" id="KW-0547">Nucleotide-binding</keyword>
<keyword evidence="10" id="KW-1185">Reference proteome</keyword>
<feature type="domain" description="Survival protein SurE-like phosphatase/nucleotidase" evidence="8">
    <location>
        <begin position="11"/>
        <end position="191"/>
    </location>
</feature>
<name>A0ABP3RLQ8_9ACTN</name>
<evidence type="ECO:0000256" key="3">
    <source>
        <dbReference type="ARBA" id="ARBA00012643"/>
    </source>
</evidence>
<protein>
    <recommendedName>
        <fullName evidence="3">5'-nucleotidase</fullName>
        <ecNumber evidence="3">3.1.3.5</ecNumber>
    </recommendedName>
</protein>
<evidence type="ECO:0000256" key="5">
    <source>
        <dbReference type="ARBA" id="ARBA00022723"/>
    </source>
</evidence>
<sequence>MTERQDTGPSVLITNDDGIGSEGLRLLAVAAREAGMRPVVAAPMTDTSGASASITSTETDGRLLFEARELPGLEGCPTYAVAALPAYISLVGVRGAFGGPFDYVLSGINNGPNTGHAILHSGTVGAALTAAGQGVTSLAVSLGVGPDRNFATAAALAERVLPCLTAAPRGTILNLNVPDLAPDELRGVREAPLASFGAVQTNILESGKGYVVTGFSEVDTSSEPESDAALLAAGWATLTALRPVCQAGDVDLRSLVGDFLTHPVQA</sequence>
<accession>A0ABP3RLQ8</accession>
<dbReference type="EC" id="3.1.3.5" evidence="3"/>
<reference evidence="10" key="1">
    <citation type="journal article" date="2019" name="Int. J. Syst. Evol. Microbiol.">
        <title>The Global Catalogue of Microorganisms (GCM) 10K type strain sequencing project: providing services to taxonomists for standard genome sequencing and annotation.</title>
        <authorList>
            <consortium name="The Broad Institute Genomics Platform"/>
            <consortium name="The Broad Institute Genome Sequencing Center for Infectious Disease"/>
            <person name="Wu L."/>
            <person name="Ma J."/>
        </authorList>
    </citation>
    <scope>NUCLEOTIDE SEQUENCE [LARGE SCALE GENOMIC DNA]</scope>
    <source>
        <strain evidence="10">JCM 10671</strain>
    </source>
</reference>
<dbReference type="Pfam" id="PF01975">
    <property type="entry name" value="SurE"/>
    <property type="match status" value="1"/>
</dbReference>
<evidence type="ECO:0000313" key="9">
    <source>
        <dbReference type="EMBL" id="GAA0609891.1"/>
    </source>
</evidence>
<comment type="similarity">
    <text evidence="2">Belongs to the SurE nucleotidase family.</text>
</comment>
<keyword evidence="7" id="KW-0378">Hydrolase</keyword>
<gene>
    <name evidence="9" type="ORF">GCM10009547_09960</name>
</gene>
<keyword evidence="5" id="KW-0479">Metal-binding</keyword>